<evidence type="ECO:0008006" key="3">
    <source>
        <dbReference type="Google" id="ProtNLM"/>
    </source>
</evidence>
<keyword evidence="1" id="KW-0456">Lyase</keyword>
<dbReference type="AlphaFoldDB" id="Q7UG69"/>
<dbReference type="Gene3D" id="1.25.40.80">
    <property type="match status" value="1"/>
</dbReference>
<dbReference type="OrthoDB" id="5288100at2"/>
<dbReference type="InParanoid" id="Q7UG69"/>
<gene>
    <name evidence="1" type="ordered locus">RB8082</name>
</gene>
<sequence>MVRFQVSARTKIAGLGQGRAGQGCVSATVNTREDNSRPPFTGPVMTKIRHLVLVLGDQLNHDSEAFTDFDPQSDRVWMAENDEEATHVWCHQTRLVGFFSPMRHFREELIQRGFDVIYHELTGDRRKARESSFASVLRKTLSAHSVEKILVVAPGDYRVREQLKATAEQEDVPLEFLTDNHFYCSPDQFDDWASGRKSMVMEQFYRTMRKEHSILLDEEGAPEGGQWNFDQDNRKTFGKGGPKEVPPTPSFKPDSITQEVIAMVRDRFEDHPGKVDQFDLPVCRDDALNSLDDFIEHRLPLFGTYQDAMWEGETFLYHSRLSHSINLHLLSPKEVVDAAVKAYKDGNAPLNCVEGFVRQILGWREYVRGVYWNRMPDYEERNALHCDSEQDVPPFFWDGNTDMACVSDAMRLLVDTAYAHHIQRLMVLGLFAQLFGTHPLRFHHWHMAMYADAIDWVSLPNALGMSQYGDGGLMATKPYCATGKYINRMSNHCKNCRYDPAKSTGEDACPFTTLYWDFLDRHKQQFQNNNRMTLQLKNIERKDSSEWTAIRSRARKIRSGTIKLQQ</sequence>
<protein>
    <recommendedName>
        <fullName evidence="3">Deoxyribodipyrimidine photolyase-related protein</fullName>
    </recommendedName>
</protein>
<dbReference type="Pfam" id="PF04244">
    <property type="entry name" value="DPRP"/>
    <property type="match status" value="1"/>
</dbReference>
<dbReference type="Gene3D" id="1.10.10.1710">
    <property type="entry name" value="Deoxyribodipyrimidine photolyase-related"/>
    <property type="match status" value="1"/>
</dbReference>
<evidence type="ECO:0000313" key="2">
    <source>
        <dbReference type="Proteomes" id="UP000001025"/>
    </source>
</evidence>
<dbReference type="InterPro" id="IPR052551">
    <property type="entry name" value="UV-DNA_repair_photolyase"/>
</dbReference>
<accession>Q7UG69</accession>
<dbReference type="PANTHER" id="PTHR38657">
    <property type="entry name" value="SLR1343 PROTEIN"/>
    <property type="match status" value="1"/>
</dbReference>
<dbReference type="InterPro" id="IPR014729">
    <property type="entry name" value="Rossmann-like_a/b/a_fold"/>
</dbReference>
<dbReference type="Gene3D" id="1.10.579.10">
    <property type="entry name" value="DNA Cyclobutane Dipyrimidine Photolyase, subunit A, domain 3"/>
    <property type="match status" value="1"/>
</dbReference>
<name>Q7UG69_RHOBA</name>
<dbReference type="HOGENOM" id="CLU_031632_1_0_0"/>
<organism evidence="1 2">
    <name type="scientific">Rhodopirellula baltica (strain DSM 10527 / NCIMB 13988 / SH1)</name>
    <dbReference type="NCBI Taxonomy" id="243090"/>
    <lineage>
        <taxon>Bacteria</taxon>
        <taxon>Pseudomonadati</taxon>
        <taxon>Planctomycetota</taxon>
        <taxon>Planctomycetia</taxon>
        <taxon>Pirellulales</taxon>
        <taxon>Pirellulaceae</taxon>
        <taxon>Rhodopirellula</taxon>
    </lineage>
</organism>
<dbReference type="SUPFAM" id="SSF48173">
    <property type="entry name" value="Cryptochrome/photolyase FAD-binding domain"/>
    <property type="match status" value="1"/>
</dbReference>
<dbReference type="PATRIC" id="fig|243090.15.peg.3905"/>
<proteinExistence type="predicted"/>
<dbReference type="KEGG" id="rba:RB8082"/>
<dbReference type="Proteomes" id="UP000001025">
    <property type="component" value="Chromosome"/>
</dbReference>
<dbReference type="InterPro" id="IPR007357">
    <property type="entry name" value="PhrB-like"/>
</dbReference>
<keyword evidence="2" id="KW-1185">Reference proteome</keyword>
<dbReference type="STRING" id="243090.RB8082"/>
<evidence type="ECO:0000313" key="1">
    <source>
        <dbReference type="EMBL" id="CAD78460.1"/>
    </source>
</evidence>
<dbReference type="EnsemblBacteria" id="CAD78460">
    <property type="protein sequence ID" value="CAD78460"/>
    <property type="gene ID" value="RB8082"/>
</dbReference>
<dbReference type="PANTHER" id="PTHR38657:SF1">
    <property type="entry name" value="SLR1343 PROTEIN"/>
    <property type="match status" value="1"/>
</dbReference>
<dbReference type="GO" id="GO:0016829">
    <property type="term" value="F:lyase activity"/>
    <property type="evidence" value="ECO:0007669"/>
    <property type="project" value="UniProtKB-KW"/>
</dbReference>
<dbReference type="eggNOG" id="COG3046">
    <property type="taxonomic scope" value="Bacteria"/>
</dbReference>
<dbReference type="Gene3D" id="3.40.50.620">
    <property type="entry name" value="HUPs"/>
    <property type="match status" value="1"/>
</dbReference>
<dbReference type="EMBL" id="BX294147">
    <property type="protein sequence ID" value="CAD78460.1"/>
    <property type="molecule type" value="Genomic_DNA"/>
</dbReference>
<dbReference type="InterPro" id="IPR036134">
    <property type="entry name" value="Crypto/Photolyase_FAD-like_sf"/>
</dbReference>
<reference evidence="1 2" key="1">
    <citation type="journal article" date="2003" name="Proc. Natl. Acad. Sci. U.S.A.">
        <title>Complete genome sequence of the marine planctomycete Pirellula sp. strain 1.</title>
        <authorList>
            <person name="Gloeckner F.O."/>
            <person name="Kube M."/>
            <person name="Bauer M."/>
            <person name="Teeling H."/>
            <person name="Lombardot T."/>
            <person name="Ludwig W."/>
            <person name="Gade D."/>
            <person name="Beck A."/>
            <person name="Borzym K."/>
            <person name="Heitmann K."/>
            <person name="Rabus R."/>
            <person name="Schlesner H."/>
            <person name="Amann R."/>
            <person name="Reinhardt R."/>
        </authorList>
    </citation>
    <scope>NUCLEOTIDE SEQUENCE [LARGE SCALE GENOMIC DNA]</scope>
    <source>
        <strain evidence="2">DSM 10527 / NCIMB 13988 / SH1</strain>
    </source>
</reference>